<dbReference type="SUPFAM" id="SSF46785">
    <property type="entry name" value="Winged helix' DNA-binding domain"/>
    <property type="match status" value="1"/>
</dbReference>
<feature type="compositionally biased region" description="Polar residues" evidence="7">
    <location>
        <begin position="386"/>
        <end position="402"/>
    </location>
</feature>
<evidence type="ECO:0000259" key="8">
    <source>
        <dbReference type="PROSITE" id="PS50006"/>
    </source>
</evidence>
<feature type="region of interest" description="Disordered" evidence="7">
    <location>
        <begin position="626"/>
        <end position="666"/>
    </location>
</feature>
<dbReference type="Pfam" id="PF00498">
    <property type="entry name" value="FHA"/>
    <property type="match status" value="1"/>
</dbReference>
<dbReference type="CDD" id="cd22688">
    <property type="entry name" value="FHA_FOXK"/>
    <property type="match status" value="1"/>
</dbReference>
<feature type="region of interest" description="Disordered" evidence="7">
    <location>
        <begin position="222"/>
        <end position="243"/>
    </location>
</feature>
<dbReference type="OrthoDB" id="691130at2759"/>
<dbReference type="InterPro" id="IPR018122">
    <property type="entry name" value="TF_fork_head_CS_1"/>
</dbReference>
<gene>
    <name evidence="10" type="ORF">CUNI_LOCUS13395</name>
</gene>
<evidence type="ECO:0000256" key="1">
    <source>
        <dbReference type="ARBA" id="ARBA00004123"/>
    </source>
</evidence>
<dbReference type="SMART" id="SM00240">
    <property type="entry name" value="FHA"/>
    <property type="match status" value="1"/>
</dbReference>
<proteinExistence type="predicted"/>
<dbReference type="InterPro" id="IPR036390">
    <property type="entry name" value="WH_DNA-bd_sf"/>
</dbReference>
<dbReference type="GO" id="GO:0045893">
    <property type="term" value="P:positive regulation of DNA-templated transcription"/>
    <property type="evidence" value="ECO:0007669"/>
    <property type="project" value="UniProtKB-ARBA"/>
</dbReference>
<evidence type="ECO:0000256" key="2">
    <source>
        <dbReference type="ARBA" id="ARBA00023015"/>
    </source>
</evidence>
<keyword evidence="4" id="KW-0804">Transcription</keyword>
<comment type="caution">
    <text evidence="10">The sequence shown here is derived from an EMBL/GenBank/DDBJ whole genome shotgun (WGS) entry which is preliminary data.</text>
</comment>
<evidence type="ECO:0000256" key="6">
    <source>
        <dbReference type="PROSITE-ProRule" id="PRU00089"/>
    </source>
</evidence>
<feature type="domain" description="Fork-head" evidence="9">
    <location>
        <begin position="243"/>
        <end position="338"/>
    </location>
</feature>
<dbReference type="PROSITE" id="PS50006">
    <property type="entry name" value="FHA_DOMAIN"/>
    <property type="match status" value="1"/>
</dbReference>
<reference evidence="10" key="1">
    <citation type="submission" date="2021-04" db="EMBL/GenBank/DDBJ databases">
        <authorList>
            <consortium name="Molecular Ecology Group"/>
        </authorList>
    </citation>
    <scope>NUCLEOTIDE SEQUENCE</scope>
</reference>
<name>A0A8S3ZE62_9EUPU</name>
<dbReference type="Gene3D" id="1.10.10.10">
    <property type="entry name" value="Winged helix-like DNA-binding domain superfamily/Winged helix DNA-binding domain"/>
    <property type="match status" value="1"/>
</dbReference>
<dbReference type="SUPFAM" id="SSF49879">
    <property type="entry name" value="SMAD/FHA domain"/>
    <property type="match status" value="1"/>
</dbReference>
<dbReference type="EMBL" id="CAJHNH020002813">
    <property type="protein sequence ID" value="CAG5127837.1"/>
    <property type="molecule type" value="Genomic_DNA"/>
</dbReference>
<dbReference type="PROSITE" id="PS00657">
    <property type="entry name" value="FORK_HEAD_1"/>
    <property type="match status" value="1"/>
</dbReference>
<evidence type="ECO:0000256" key="4">
    <source>
        <dbReference type="ARBA" id="ARBA00023163"/>
    </source>
</evidence>
<dbReference type="InterPro" id="IPR030456">
    <property type="entry name" value="TF_fork_head_CS_2"/>
</dbReference>
<dbReference type="Proteomes" id="UP000678393">
    <property type="component" value="Unassembled WGS sequence"/>
</dbReference>
<dbReference type="AlphaFoldDB" id="A0A8S3ZE62"/>
<dbReference type="Pfam" id="PF00250">
    <property type="entry name" value="Forkhead"/>
    <property type="match status" value="1"/>
</dbReference>
<evidence type="ECO:0000313" key="11">
    <source>
        <dbReference type="Proteomes" id="UP000678393"/>
    </source>
</evidence>
<comment type="subcellular location">
    <subcellularLocation>
        <location evidence="1 6">Nucleus</location>
    </subcellularLocation>
</comment>
<feature type="region of interest" description="Disordered" evidence="7">
    <location>
        <begin position="347"/>
        <end position="402"/>
    </location>
</feature>
<evidence type="ECO:0000256" key="7">
    <source>
        <dbReference type="SAM" id="MobiDB-lite"/>
    </source>
</evidence>
<dbReference type="PROSITE" id="PS00658">
    <property type="entry name" value="FORK_HEAD_2"/>
    <property type="match status" value="1"/>
</dbReference>
<feature type="domain" description="FHA" evidence="8">
    <location>
        <begin position="56"/>
        <end position="108"/>
    </location>
</feature>
<dbReference type="PANTHER" id="PTHR45881:SF7">
    <property type="entry name" value="CHECKPOINT SUPPRESSOR 1-LIKE, ISOFORM A-RELATED"/>
    <property type="match status" value="1"/>
</dbReference>
<accession>A0A8S3ZE62</accession>
<dbReference type="FunFam" id="1.10.10.10:FF:000030">
    <property type="entry name" value="Forkhead box protein K2"/>
    <property type="match status" value="1"/>
</dbReference>
<feature type="DNA-binding region" description="Fork-head" evidence="6">
    <location>
        <begin position="243"/>
        <end position="338"/>
    </location>
</feature>
<evidence type="ECO:0000256" key="5">
    <source>
        <dbReference type="ARBA" id="ARBA00023242"/>
    </source>
</evidence>
<dbReference type="InterPro" id="IPR036388">
    <property type="entry name" value="WH-like_DNA-bd_sf"/>
</dbReference>
<evidence type="ECO:0000256" key="3">
    <source>
        <dbReference type="ARBA" id="ARBA00023125"/>
    </source>
</evidence>
<protein>
    <recommendedName>
        <fullName evidence="12">Forkhead box K1</fullName>
    </recommendedName>
</protein>
<dbReference type="GO" id="GO:0005634">
    <property type="term" value="C:nucleus"/>
    <property type="evidence" value="ECO:0007669"/>
    <property type="project" value="UniProtKB-SubCell"/>
</dbReference>
<evidence type="ECO:0000313" key="10">
    <source>
        <dbReference type="EMBL" id="CAG5127837.1"/>
    </source>
</evidence>
<dbReference type="CDD" id="cd20026">
    <property type="entry name" value="FH_FOXK"/>
    <property type="match status" value="1"/>
</dbReference>
<dbReference type="FunFam" id="2.60.200.20:FF:000031">
    <property type="entry name" value="Forkhead box protein K1"/>
    <property type="match status" value="1"/>
</dbReference>
<organism evidence="10 11">
    <name type="scientific">Candidula unifasciata</name>
    <dbReference type="NCBI Taxonomy" id="100452"/>
    <lineage>
        <taxon>Eukaryota</taxon>
        <taxon>Metazoa</taxon>
        <taxon>Spiralia</taxon>
        <taxon>Lophotrochozoa</taxon>
        <taxon>Mollusca</taxon>
        <taxon>Gastropoda</taxon>
        <taxon>Heterobranchia</taxon>
        <taxon>Euthyneura</taxon>
        <taxon>Panpulmonata</taxon>
        <taxon>Eupulmonata</taxon>
        <taxon>Stylommatophora</taxon>
        <taxon>Helicina</taxon>
        <taxon>Helicoidea</taxon>
        <taxon>Geomitridae</taxon>
        <taxon>Candidula</taxon>
    </lineage>
</organism>
<dbReference type="Gene3D" id="2.60.200.20">
    <property type="match status" value="1"/>
</dbReference>
<dbReference type="PANTHER" id="PTHR45881">
    <property type="entry name" value="CHECKPOINT SUPPRESSOR 1-LIKE, ISOFORM A-RELATED"/>
    <property type="match status" value="1"/>
</dbReference>
<dbReference type="PROSITE" id="PS50039">
    <property type="entry name" value="FORK_HEAD_3"/>
    <property type="match status" value="1"/>
</dbReference>
<evidence type="ECO:0008006" key="12">
    <source>
        <dbReference type="Google" id="ProtNLM"/>
    </source>
</evidence>
<keyword evidence="5 6" id="KW-0539">Nucleus</keyword>
<keyword evidence="3 6" id="KW-0238">DNA-binding</keyword>
<dbReference type="InterPro" id="IPR008984">
    <property type="entry name" value="SMAD_FHA_dom_sf"/>
</dbReference>
<dbReference type="GO" id="GO:0000978">
    <property type="term" value="F:RNA polymerase II cis-regulatory region sequence-specific DNA binding"/>
    <property type="evidence" value="ECO:0007669"/>
    <property type="project" value="TreeGrafter"/>
</dbReference>
<dbReference type="GO" id="GO:0000981">
    <property type="term" value="F:DNA-binding transcription factor activity, RNA polymerase II-specific"/>
    <property type="evidence" value="ECO:0007669"/>
    <property type="project" value="TreeGrafter"/>
</dbReference>
<keyword evidence="2" id="KW-0805">Transcription regulation</keyword>
<evidence type="ECO:0000259" key="9">
    <source>
        <dbReference type="PROSITE" id="PS50039"/>
    </source>
</evidence>
<sequence length="666" mass="72094">MSAKQQPTNNHALALLALKSAPASPSRAIWGPETNGEAIARLEGRDFEFTMRKPRITIGRNSSKGDVDVNMGHSSFISRVHLEIFSEHPNFFMKCNGKNGVFIDGIFQRKGAPPLQLPRTCILRFPSTNIKIQFQSLIDEAVAPPPPVAVTTPRKKTPVQSLRISIPELQDMGHCSPCPSPTETISAANSCPTSPRSGSAYNSRFSLIPELAVAAYTAAHPRDSSTVPSVATPSGDMPRDESKPPYSYAQLIVQAITSAPDRQLTLSGIYAYITKNYPYYRTADKGWQNSIRHNLSLNRYFIKVPRSQEEPGKGSFWRIDPASEAKLTAQAFRRRRQRGVACFRPPYDGLSSRSAPASPSHMAGSFTPDSLSRDGSPVPETGMETEVSQSSSTQIVLQQGQLQHAHPSLADLRFSQSAPGSPSGSRVMSPVTVTSTTVQAAVHQLPTVISKPKIFMTTPSQVLINGPSLKPVTNGTHFEIKRENGEAVSLGLTGMPQKFSSLVTTASQPQFQGQALHPVTLVRNSHGTQQVVVTTGSSGESGQLTLIPQSVQLLHQSSPGGQSGQASVIHRALTPQSSQSVHLIQQPTFQQVILQRSAGSDQQLQHGKDSWNSQENKATLHVLVPQTLSGVGKRETDDGGYESDGVGTKRLKIEDEDDMSVIEGHE</sequence>
<dbReference type="InterPro" id="IPR000253">
    <property type="entry name" value="FHA_dom"/>
</dbReference>
<dbReference type="PRINTS" id="PR00053">
    <property type="entry name" value="FORKHEAD"/>
</dbReference>
<dbReference type="SMART" id="SM00339">
    <property type="entry name" value="FH"/>
    <property type="match status" value="1"/>
</dbReference>
<keyword evidence="11" id="KW-1185">Reference proteome</keyword>
<dbReference type="InterPro" id="IPR001766">
    <property type="entry name" value="Fork_head_dom"/>
</dbReference>